<evidence type="ECO:0000313" key="3">
    <source>
        <dbReference type="Proteomes" id="UP000198967"/>
    </source>
</evidence>
<protein>
    <submittedName>
        <fullName evidence="2">Uncharacterized protein</fullName>
    </submittedName>
</protein>
<proteinExistence type="predicted"/>
<dbReference type="EMBL" id="FNBE01000003">
    <property type="protein sequence ID" value="SDF11004.1"/>
    <property type="molecule type" value="Genomic_DNA"/>
</dbReference>
<gene>
    <name evidence="2" type="ORF">SAMN05216377_103279</name>
</gene>
<evidence type="ECO:0000256" key="1">
    <source>
        <dbReference type="SAM" id="MobiDB-lite"/>
    </source>
</evidence>
<reference evidence="2 3" key="1">
    <citation type="submission" date="2016-10" db="EMBL/GenBank/DDBJ databases">
        <authorList>
            <person name="de Groot N.N."/>
        </authorList>
    </citation>
    <scope>NUCLEOTIDE SEQUENCE [LARGE SCALE GENOMIC DNA]</scope>
    <source>
        <strain evidence="2 3">CGMCC 4.3143</strain>
    </source>
</reference>
<name>A0A1G7IES3_PSEOR</name>
<feature type="region of interest" description="Disordered" evidence="1">
    <location>
        <begin position="1"/>
        <end position="30"/>
    </location>
</feature>
<accession>A0A1G7IES3</accession>
<evidence type="ECO:0000313" key="2">
    <source>
        <dbReference type="EMBL" id="SDF11004.1"/>
    </source>
</evidence>
<organism evidence="2 3">
    <name type="scientific">Pseudonocardia oroxyli</name>
    <dbReference type="NCBI Taxonomy" id="366584"/>
    <lineage>
        <taxon>Bacteria</taxon>
        <taxon>Bacillati</taxon>
        <taxon>Actinomycetota</taxon>
        <taxon>Actinomycetes</taxon>
        <taxon>Pseudonocardiales</taxon>
        <taxon>Pseudonocardiaceae</taxon>
        <taxon>Pseudonocardia</taxon>
    </lineage>
</organism>
<keyword evidence="3" id="KW-1185">Reference proteome</keyword>
<feature type="compositionally biased region" description="Basic and acidic residues" evidence="1">
    <location>
        <begin position="19"/>
        <end position="30"/>
    </location>
</feature>
<dbReference type="Proteomes" id="UP000198967">
    <property type="component" value="Unassembled WGS sequence"/>
</dbReference>
<sequence length="61" mass="6364">MVARATIAAHGGVGGAPARTRDGERERAPVAGERLRSAVAEGYVVRRVRPSALSAWPIGVK</sequence>
<dbReference type="AlphaFoldDB" id="A0A1G7IES3"/>